<accession>A0A6J5L094</accession>
<dbReference type="EMBL" id="LR796188">
    <property type="protein sequence ID" value="CAB4125770.1"/>
    <property type="molecule type" value="Genomic_DNA"/>
</dbReference>
<proteinExistence type="predicted"/>
<name>A0A6J5L094_9CAUD</name>
<evidence type="ECO:0000313" key="1">
    <source>
        <dbReference type="EMBL" id="CAB4125770.1"/>
    </source>
</evidence>
<organism evidence="1">
    <name type="scientific">uncultured Caudovirales phage</name>
    <dbReference type="NCBI Taxonomy" id="2100421"/>
    <lineage>
        <taxon>Viruses</taxon>
        <taxon>Duplodnaviria</taxon>
        <taxon>Heunggongvirae</taxon>
        <taxon>Uroviricota</taxon>
        <taxon>Caudoviricetes</taxon>
        <taxon>Peduoviridae</taxon>
        <taxon>Maltschvirus</taxon>
        <taxon>Maltschvirus maltsch</taxon>
    </lineage>
</organism>
<protein>
    <submittedName>
        <fullName evidence="1">Uncharacterized protein</fullName>
    </submittedName>
</protein>
<reference evidence="1" key="1">
    <citation type="submission" date="2020-04" db="EMBL/GenBank/DDBJ databases">
        <authorList>
            <person name="Chiriac C."/>
            <person name="Salcher M."/>
            <person name="Ghai R."/>
            <person name="Kavagutti S V."/>
        </authorList>
    </citation>
    <scope>NUCLEOTIDE SEQUENCE</scope>
</reference>
<gene>
    <name evidence="1" type="ORF">UFOVP54_225</name>
</gene>
<sequence length="83" mass="9346">MKQLPTAEQFLRFKSDISEDKTSVEYLTDCEVEEIMIEFAKMHVQAALKAASEKATAGDSDMYFSSLIDEESILNSYPVSNTK</sequence>